<evidence type="ECO:0000256" key="5">
    <source>
        <dbReference type="ARBA" id="ARBA00048615"/>
    </source>
</evidence>
<keyword evidence="4" id="KW-0520">NAD</keyword>
<evidence type="ECO:0000256" key="2">
    <source>
        <dbReference type="ARBA" id="ARBA00016219"/>
    </source>
</evidence>
<dbReference type="FunFam" id="3.40.50.720:FF:000129">
    <property type="entry name" value="D-mannonate oxidoreductase"/>
    <property type="match status" value="1"/>
</dbReference>
<evidence type="ECO:0000259" key="8">
    <source>
        <dbReference type="Pfam" id="PF08125"/>
    </source>
</evidence>
<gene>
    <name evidence="9" type="ORF">LR394_12710</name>
</gene>
<evidence type="ECO:0000313" key="10">
    <source>
        <dbReference type="Proteomes" id="UP001138997"/>
    </source>
</evidence>
<dbReference type="SUPFAM" id="SSF48179">
    <property type="entry name" value="6-phosphogluconate dehydrogenase C-terminal domain-like"/>
    <property type="match status" value="1"/>
</dbReference>
<dbReference type="PANTHER" id="PTHR43362">
    <property type="entry name" value="MANNITOL DEHYDROGENASE DSF1-RELATED"/>
    <property type="match status" value="1"/>
</dbReference>
<dbReference type="PROSITE" id="PS00974">
    <property type="entry name" value="MANNITOL_DHGENASE"/>
    <property type="match status" value="1"/>
</dbReference>
<dbReference type="InterPro" id="IPR008927">
    <property type="entry name" value="6-PGluconate_DH-like_C_sf"/>
</dbReference>
<dbReference type="InterPro" id="IPR000669">
    <property type="entry name" value="Mannitol_DH"/>
</dbReference>
<dbReference type="InterPro" id="IPR013328">
    <property type="entry name" value="6PGD_dom2"/>
</dbReference>
<dbReference type="SUPFAM" id="SSF51735">
    <property type="entry name" value="NAD(P)-binding Rossmann-fold domains"/>
    <property type="match status" value="1"/>
</dbReference>
<dbReference type="InterPro" id="IPR013118">
    <property type="entry name" value="Mannitol_DH_C"/>
</dbReference>
<feature type="domain" description="Mannitol dehydrogenase N-terminal" evidence="7">
    <location>
        <begin position="34"/>
        <end position="286"/>
    </location>
</feature>
<proteinExistence type="inferred from homology"/>
<evidence type="ECO:0000256" key="1">
    <source>
        <dbReference type="ARBA" id="ARBA00012939"/>
    </source>
</evidence>
<sequence>MESVKATPLSQKTLADLDPRVARPKYDRSEVSVGIVHFGVGGFHRAHQAMYLDELMNRGEAREWGVCGVGVMPSDKAMQDALSKQDHLYTLLVKDGSGGLDARVIGSIKDYLYAPENQQRVLEVMTAPTTRIVSLTVTEGGYNIDNATGAFDVDNPVIKAEVAGYAKGEPPVTMYGYVATALQLRRERGLAPFTVMSCDNIQSNGDVARSSIASFAGLYDPELAQYIRTEVPFPNAMVDRITPVTTPDVLEAVAGFGIDDAWPVACEPFTQWVLQDSFGSGRPAFEEVGVQMVADVEPYELMKLRLLNAGHQAIAYAGHLVGYTYAHETAQDELFVQFLRDYWDEARPTLAPVEGIDVDQYCDTLIERFANPQVRDTLARLASYGSDRIPKFVVPVIRANLANDVVSTRAIAIAVTWARYAEAIDEQGGPITVVDVELEDVLARGAQQSADPLALARSTRWFGSLADDPRFAAVYTEQLALIHEIGAREFLTRLNASPKSL</sequence>
<dbReference type="GO" id="GO:0019594">
    <property type="term" value="P:mannitol metabolic process"/>
    <property type="evidence" value="ECO:0007669"/>
    <property type="project" value="InterPro"/>
</dbReference>
<dbReference type="Gene3D" id="1.10.1040.10">
    <property type="entry name" value="N-(1-d-carboxylethyl)-l-norvaline Dehydrogenase, domain 2"/>
    <property type="match status" value="1"/>
</dbReference>
<dbReference type="InterPro" id="IPR050988">
    <property type="entry name" value="Mannitol_DH/Oxidoreductase"/>
</dbReference>
<evidence type="ECO:0000256" key="3">
    <source>
        <dbReference type="ARBA" id="ARBA00023002"/>
    </source>
</evidence>
<reference evidence="9" key="1">
    <citation type="submission" date="2021-11" db="EMBL/GenBank/DDBJ databases">
        <title>Streptomyces corallinus and Kineosporia corallina sp. nov., two new coral-derived marine actinobacteria.</title>
        <authorList>
            <person name="Buangrab K."/>
            <person name="Sutthacheep M."/>
            <person name="Yeemin T."/>
            <person name="Harunari E."/>
            <person name="Igarashi Y."/>
            <person name="Sripreechasak P."/>
            <person name="Kanchanasin P."/>
            <person name="Tanasupawat S."/>
            <person name="Phongsopitanun W."/>
        </authorList>
    </citation>
    <scope>NUCLEOTIDE SEQUENCE</scope>
    <source>
        <strain evidence="9">JCM 31032</strain>
    </source>
</reference>
<dbReference type="Proteomes" id="UP001138997">
    <property type="component" value="Unassembled WGS sequence"/>
</dbReference>
<comment type="caution">
    <text evidence="9">The sequence shown here is derived from an EMBL/GenBank/DDBJ whole genome shotgun (WGS) entry which is preliminary data.</text>
</comment>
<name>A0A9X1NDG4_9ACTN</name>
<comment type="similarity">
    <text evidence="6">Belongs to the mannitol dehydrogenase family. UxuB subfamily.</text>
</comment>
<evidence type="ECO:0000313" key="9">
    <source>
        <dbReference type="EMBL" id="MCD5311764.1"/>
    </source>
</evidence>
<dbReference type="InterPro" id="IPR023027">
    <property type="entry name" value="Mannitol_DH_CS"/>
</dbReference>
<comment type="catalytic activity">
    <reaction evidence="5">
        <text>D-mannitol 1-phosphate + NAD(+) = beta-D-fructose 6-phosphate + NADH + H(+)</text>
        <dbReference type="Rhea" id="RHEA:19661"/>
        <dbReference type="ChEBI" id="CHEBI:15378"/>
        <dbReference type="ChEBI" id="CHEBI:57540"/>
        <dbReference type="ChEBI" id="CHEBI:57634"/>
        <dbReference type="ChEBI" id="CHEBI:57945"/>
        <dbReference type="ChEBI" id="CHEBI:61381"/>
        <dbReference type="EC" id="1.1.1.17"/>
    </reaction>
</comment>
<dbReference type="PRINTS" id="PR00084">
    <property type="entry name" value="MTLDHDRGNASE"/>
</dbReference>
<keyword evidence="3" id="KW-0560">Oxidoreductase</keyword>
<feature type="domain" description="Mannitol dehydrogenase C-terminal" evidence="8">
    <location>
        <begin position="295"/>
        <end position="479"/>
    </location>
</feature>
<dbReference type="EMBL" id="JAJOMB010000005">
    <property type="protein sequence ID" value="MCD5311764.1"/>
    <property type="molecule type" value="Genomic_DNA"/>
</dbReference>
<keyword evidence="10" id="KW-1185">Reference proteome</keyword>
<accession>A0A9X1NDG4</accession>
<evidence type="ECO:0000259" key="7">
    <source>
        <dbReference type="Pfam" id="PF01232"/>
    </source>
</evidence>
<evidence type="ECO:0000256" key="6">
    <source>
        <dbReference type="ARBA" id="ARBA00061451"/>
    </source>
</evidence>
<dbReference type="EC" id="1.1.1.17" evidence="1"/>
<protein>
    <recommendedName>
        <fullName evidence="2">Mannitol-1-phosphate 5-dehydrogenase</fullName>
        <ecNumber evidence="1">1.1.1.17</ecNumber>
    </recommendedName>
</protein>
<dbReference type="Gene3D" id="3.40.50.720">
    <property type="entry name" value="NAD(P)-binding Rossmann-like Domain"/>
    <property type="match status" value="1"/>
</dbReference>
<dbReference type="AlphaFoldDB" id="A0A9X1NDG4"/>
<dbReference type="RefSeq" id="WP_231441287.1">
    <property type="nucleotide sequence ID" value="NZ_JAJOMB010000005.1"/>
</dbReference>
<dbReference type="Pfam" id="PF08125">
    <property type="entry name" value="Mannitol_dh_C"/>
    <property type="match status" value="1"/>
</dbReference>
<dbReference type="Pfam" id="PF01232">
    <property type="entry name" value="Mannitol_dh"/>
    <property type="match status" value="1"/>
</dbReference>
<evidence type="ECO:0000256" key="4">
    <source>
        <dbReference type="ARBA" id="ARBA00023027"/>
    </source>
</evidence>
<dbReference type="InterPro" id="IPR013131">
    <property type="entry name" value="Mannitol_DH_N"/>
</dbReference>
<organism evidence="9 10">
    <name type="scientific">Kineosporia babensis</name>
    <dbReference type="NCBI Taxonomy" id="499548"/>
    <lineage>
        <taxon>Bacteria</taxon>
        <taxon>Bacillati</taxon>
        <taxon>Actinomycetota</taxon>
        <taxon>Actinomycetes</taxon>
        <taxon>Kineosporiales</taxon>
        <taxon>Kineosporiaceae</taxon>
        <taxon>Kineosporia</taxon>
    </lineage>
</organism>
<dbReference type="PANTHER" id="PTHR43362:SF1">
    <property type="entry name" value="MANNITOL DEHYDROGENASE 2-RELATED"/>
    <property type="match status" value="1"/>
</dbReference>
<dbReference type="GO" id="GO:0008926">
    <property type="term" value="F:mannitol-1-phosphate 5-dehydrogenase activity"/>
    <property type="evidence" value="ECO:0007669"/>
    <property type="project" value="UniProtKB-EC"/>
</dbReference>
<dbReference type="InterPro" id="IPR036291">
    <property type="entry name" value="NAD(P)-bd_dom_sf"/>
</dbReference>